<accession>A0A8J3QGH9</accession>
<organism evidence="3 4">
    <name type="scientific">Rhizocola hellebori</name>
    <dbReference type="NCBI Taxonomy" id="1392758"/>
    <lineage>
        <taxon>Bacteria</taxon>
        <taxon>Bacillati</taxon>
        <taxon>Actinomycetota</taxon>
        <taxon>Actinomycetes</taxon>
        <taxon>Micromonosporales</taxon>
        <taxon>Micromonosporaceae</taxon>
        <taxon>Rhizocola</taxon>
    </lineage>
</organism>
<evidence type="ECO:0000256" key="1">
    <source>
        <dbReference type="SAM" id="Phobius"/>
    </source>
</evidence>
<keyword evidence="2" id="KW-0732">Signal</keyword>
<comment type="caution">
    <text evidence="3">The sequence shown here is derived from an EMBL/GenBank/DDBJ whole genome shotgun (WGS) entry which is preliminary data.</text>
</comment>
<reference evidence="3" key="1">
    <citation type="submission" date="2021-01" db="EMBL/GenBank/DDBJ databases">
        <title>Whole genome shotgun sequence of Rhizocola hellebori NBRC 109834.</title>
        <authorList>
            <person name="Komaki H."/>
            <person name="Tamura T."/>
        </authorList>
    </citation>
    <scope>NUCLEOTIDE SEQUENCE</scope>
    <source>
        <strain evidence="3">NBRC 109834</strain>
    </source>
</reference>
<sequence length="167" mass="17142">MRSVLRATVLALGLAGAVAVPAAARADGEYLRITPSTIQAGFQVEIDAYCGDTVNPVTVSSDAFGVVTITPRQDPQTNKYYIRGTATVPSNTKAGAYKVTLKCPSQQGAVTTLNVVNYAVQSHGPHTGGGFLATSSTSGTPMIGAGAAVAGAGVLLFFVARRRRVQA</sequence>
<dbReference type="Proteomes" id="UP000612899">
    <property type="component" value="Unassembled WGS sequence"/>
</dbReference>
<proteinExistence type="predicted"/>
<dbReference type="AlphaFoldDB" id="A0A8J3QGH9"/>
<feature type="transmembrane region" description="Helical" evidence="1">
    <location>
        <begin position="142"/>
        <end position="160"/>
    </location>
</feature>
<keyword evidence="1" id="KW-0472">Membrane</keyword>
<keyword evidence="4" id="KW-1185">Reference proteome</keyword>
<keyword evidence="1" id="KW-0812">Transmembrane</keyword>
<protein>
    <recommendedName>
        <fullName evidence="5">LPXTG cell wall anchor domain-containing protein</fullName>
    </recommendedName>
</protein>
<gene>
    <name evidence="3" type="ORF">Rhe02_73570</name>
</gene>
<feature type="chain" id="PRO_5035250731" description="LPXTG cell wall anchor domain-containing protein" evidence="2">
    <location>
        <begin position="27"/>
        <end position="167"/>
    </location>
</feature>
<evidence type="ECO:0000313" key="3">
    <source>
        <dbReference type="EMBL" id="GIH09290.1"/>
    </source>
</evidence>
<dbReference type="EMBL" id="BONY01000065">
    <property type="protein sequence ID" value="GIH09290.1"/>
    <property type="molecule type" value="Genomic_DNA"/>
</dbReference>
<dbReference type="RefSeq" id="WP_203913023.1">
    <property type="nucleotide sequence ID" value="NZ_BONY01000065.1"/>
</dbReference>
<evidence type="ECO:0008006" key="5">
    <source>
        <dbReference type="Google" id="ProtNLM"/>
    </source>
</evidence>
<name>A0A8J3QGH9_9ACTN</name>
<feature type="signal peptide" evidence="2">
    <location>
        <begin position="1"/>
        <end position="26"/>
    </location>
</feature>
<keyword evidence="1" id="KW-1133">Transmembrane helix</keyword>
<evidence type="ECO:0000256" key="2">
    <source>
        <dbReference type="SAM" id="SignalP"/>
    </source>
</evidence>
<evidence type="ECO:0000313" key="4">
    <source>
        <dbReference type="Proteomes" id="UP000612899"/>
    </source>
</evidence>